<gene>
    <name evidence="1" type="ORF">IPO85_12815</name>
</gene>
<dbReference type="Proteomes" id="UP000808349">
    <property type="component" value="Unassembled WGS sequence"/>
</dbReference>
<reference evidence="1 2" key="1">
    <citation type="submission" date="2020-10" db="EMBL/GenBank/DDBJ databases">
        <title>Connecting structure to function with the recovery of over 1000 high-quality activated sludge metagenome-assembled genomes encoding full-length rRNA genes using long-read sequencing.</title>
        <authorList>
            <person name="Singleton C.M."/>
            <person name="Petriglieri F."/>
            <person name="Kristensen J.M."/>
            <person name="Kirkegaard R.H."/>
            <person name="Michaelsen T.Y."/>
            <person name="Andersen M.H."/>
            <person name="Karst S.M."/>
            <person name="Dueholm M.S."/>
            <person name="Nielsen P.H."/>
            <person name="Albertsen M."/>
        </authorList>
    </citation>
    <scope>NUCLEOTIDE SEQUENCE [LARGE SCALE GENOMIC DNA]</scope>
    <source>
        <strain evidence="1">Ribe_18-Q3-R11-54_BAT3C.373</strain>
    </source>
</reference>
<proteinExistence type="predicted"/>
<dbReference type="AlphaFoldDB" id="A0A9D7S9D3"/>
<protein>
    <submittedName>
        <fullName evidence="1">Uncharacterized protein</fullName>
    </submittedName>
</protein>
<organism evidence="1 2">
    <name type="scientific">Candidatus Defluviibacterium haderslevense</name>
    <dbReference type="NCBI Taxonomy" id="2981993"/>
    <lineage>
        <taxon>Bacteria</taxon>
        <taxon>Pseudomonadati</taxon>
        <taxon>Bacteroidota</taxon>
        <taxon>Saprospiria</taxon>
        <taxon>Saprospirales</taxon>
        <taxon>Saprospiraceae</taxon>
        <taxon>Candidatus Defluviibacterium</taxon>
    </lineage>
</organism>
<dbReference type="EMBL" id="JADKFW010000010">
    <property type="protein sequence ID" value="MBK9718365.1"/>
    <property type="molecule type" value="Genomic_DNA"/>
</dbReference>
<comment type="caution">
    <text evidence="1">The sequence shown here is derived from an EMBL/GenBank/DDBJ whole genome shotgun (WGS) entry which is preliminary data.</text>
</comment>
<evidence type="ECO:0000313" key="2">
    <source>
        <dbReference type="Proteomes" id="UP000808349"/>
    </source>
</evidence>
<name>A0A9D7S9D3_9BACT</name>
<accession>A0A9D7S9D3</accession>
<sequence>MKRIFIILFLLGTYLLVSAQTPEKISYQAIIRNANNELLQNKLVGMQISILKSSITGVPIYSETHQPITNENGLVTLEIGKGTVVNGSFNTIDWANGPYFLRTQTDINGGSNYTITGTSELLSVPYALYAKRAANGVVAYGNIDVLGNKTAGSNNFSVTKVRTGKYEVSWDNTLNTYYSTGIVNLTSTSDESIALSWTSTLGGAVMIVSAFNHLGEPTDAGFTFTVLQP</sequence>
<evidence type="ECO:0000313" key="1">
    <source>
        <dbReference type="EMBL" id="MBK9718365.1"/>
    </source>
</evidence>